<evidence type="ECO:0000259" key="2">
    <source>
        <dbReference type="Pfam" id="PF08044"/>
    </source>
</evidence>
<organism evidence="3 4">
    <name type="scientific">Microbispora triticiradicis</name>
    <dbReference type="NCBI Taxonomy" id="2200763"/>
    <lineage>
        <taxon>Bacteria</taxon>
        <taxon>Bacillati</taxon>
        <taxon>Actinomycetota</taxon>
        <taxon>Actinomycetes</taxon>
        <taxon>Streptosporangiales</taxon>
        <taxon>Streptosporangiaceae</taxon>
        <taxon>Microbispora</taxon>
    </lineage>
</organism>
<dbReference type="InterPro" id="IPR012551">
    <property type="entry name" value="DUF1707_SHOCT-like"/>
</dbReference>
<evidence type="ECO:0000313" key="3">
    <source>
        <dbReference type="EMBL" id="RGA03114.1"/>
    </source>
</evidence>
<comment type="caution">
    <text evidence="3">The sequence shown here is derived from an EMBL/GenBank/DDBJ whole genome shotgun (WGS) entry which is preliminary data.</text>
</comment>
<feature type="compositionally biased region" description="Basic and acidic residues" evidence="1">
    <location>
        <begin position="45"/>
        <end position="55"/>
    </location>
</feature>
<dbReference type="Proteomes" id="UP000262538">
    <property type="component" value="Unassembled WGS sequence"/>
</dbReference>
<dbReference type="Pfam" id="PF08044">
    <property type="entry name" value="DUF1707"/>
    <property type="match status" value="1"/>
</dbReference>
<proteinExistence type="predicted"/>
<evidence type="ECO:0000313" key="4">
    <source>
        <dbReference type="Proteomes" id="UP000262538"/>
    </source>
</evidence>
<dbReference type="EMBL" id="QFZU02000090">
    <property type="protein sequence ID" value="RGA03114.1"/>
    <property type="molecule type" value="Genomic_DNA"/>
</dbReference>
<protein>
    <submittedName>
        <fullName evidence="3">DUF1707 domain-containing protein</fullName>
    </submittedName>
</protein>
<reference evidence="3 4" key="1">
    <citation type="submission" date="2018-08" db="EMBL/GenBank/DDBJ databases">
        <title>Microbispora. triticiradicis sp. nov., a novel actinomycete isolated from the root of wheat (Triticum aestivum L.)).</title>
        <authorList>
            <person name="Han C."/>
        </authorList>
    </citation>
    <scope>NUCLEOTIDE SEQUENCE [LARGE SCALE GENOMIC DNA]</scope>
    <source>
        <strain evidence="3 4">NEAU-HRDPA2-9</strain>
    </source>
</reference>
<feature type="region of interest" description="Disordered" evidence="1">
    <location>
        <begin position="39"/>
        <end position="74"/>
    </location>
</feature>
<accession>A0ABX9LGL0</accession>
<gene>
    <name evidence="3" type="ORF">DI270_020655</name>
</gene>
<dbReference type="PANTHER" id="PTHR40763:SF5">
    <property type="entry name" value="MEMBRANE PROTEIN"/>
    <property type="match status" value="1"/>
</dbReference>
<feature type="domain" description="DUF1707" evidence="2">
    <location>
        <begin position="69"/>
        <end position="121"/>
    </location>
</feature>
<sequence>MTMPVPPRSAWASGSSQVLAGTSRLAAARWACAQTPTYPLKLHKPRDGERPHQYSEDMSGEMAPGRGELRASDKDREQVVELLRVAAGDGRLSADELNERLEAALTARTYGELDALLTDLPGAGPALARGVAATLPKELTRIAVGSASAKRDGAWVVPQRMQVECKSGSVVLDFTGAVITSPTLEIEASVGSGSVTLVVPPDVLVDVEDVAVGSGSVQNRTRVAPGTPVRLRVHVTGKIGPGTIIVR</sequence>
<dbReference type="PANTHER" id="PTHR40763">
    <property type="entry name" value="MEMBRANE PROTEIN-RELATED"/>
    <property type="match status" value="1"/>
</dbReference>
<evidence type="ECO:0000256" key="1">
    <source>
        <dbReference type="SAM" id="MobiDB-lite"/>
    </source>
</evidence>
<keyword evidence="4" id="KW-1185">Reference proteome</keyword>
<name>A0ABX9LGL0_9ACTN</name>